<organism evidence="1 2">
    <name type="scientific">Dissostichus mawsoni</name>
    <name type="common">Antarctic cod</name>
    <dbReference type="NCBI Taxonomy" id="36200"/>
    <lineage>
        <taxon>Eukaryota</taxon>
        <taxon>Metazoa</taxon>
        <taxon>Chordata</taxon>
        <taxon>Craniata</taxon>
        <taxon>Vertebrata</taxon>
        <taxon>Euteleostomi</taxon>
        <taxon>Actinopterygii</taxon>
        <taxon>Neopterygii</taxon>
        <taxon>Teleostei</taxon>
        <taxon>Neoteleostei</taxon>
        <taxon>Acanthomorphata</taxon>
        <taxon>Eupercaria</taxon>
        <taxon>Perciformes</taxon>
        <taxon>Notothenioidei</taxon>
        <taxon>Nototheniidae</taxon>
        <taxon>Dissostichus</taxon>
    </lineage>
</organism>
<reference evidence="1 2" key="1">
    <citation type="submission" date="2020-03" db="EMBL/GenBank/DDBJ databases">
        <title>Dissostichus mawsoni Genome sequencing and assembly.</title>
        <authorList>
            <person name="Park H."/>
        </authorList>
    </citation>
    <scope>NUCLEOTIDE SEQUENCE [LARGE SCALE GENOMIC DNA]</scope>
    <source>
        <strain evidence="1">DM0001</strain>
        <tissue evidence="1">Muscle</tissue>
    </source>
</reference>
<dbReference type="EMBL" id="JAAKFY010000020">
    <property type="protein sequence ID" value="KAF3841029.1"/>
    <property type="molecule type" value="Genomic_DNA"/>
</dbReference>
<name>A0A7J5XWX0_DISMA</name>
<sequence length="74" mass="8136">MEKFINFPAAVQLNGRASFVVSARRLACRPPPYPTVMDGRVPVPDNHRNAGTQARPTQHLGNLLLEFNVGDPVL</sequence>
<comment type="caution">
    <text evidence="1">The sequence shown here is derived from an EMBL/GenBank/DDBJ whole genome shotgun (WGS) entry which is preliminary data.</text>
</comment>
<accession>A0A7J5XWX0</accession>
<protein>
    <submittedName>
        <fullName evidence="1">Uncharacterized protein</fullName>
    </submittedName>
</protein>
<proteinExistence type="predicted"/>
<evidence type="ECO:0000313" key="1">
    <source>
        <dbReference type="EMBL" id="KAF3841029.1"/>
    </source>
</evidence>
<dbReference type="AlphaFoldDB" id="A0A7J5XWX0"/>
<dbReference type="Proteomes" id="UP000518266">
    <property type="component" value="Unassembled WGS sequence"/>
</dbReference>
<gene>
    <name evidence="1" type="ORF">F7725_006891</name>
</gene>
<evidence type="ECO:0000313" key="2">
    <source>
        <dbReference type="Proteomes" id="UP000518266"/>
    </source>
</evidence>
<keyword evidence="2" id="KW-1185">Reference proteome</keyword>